<evidence type="ECO:0000256" key="3">
    <source>
        <dbReference type="HAMAP-Rule" id="MF_00535"/>
    </source>
</evidence>
<dbReference type="GO" id="GO:0008824">
    <property type="term" value="F:cyanate hydratase activity"/>
    <property type="evidence" value="ECO:0007669"/>
    <property type="project" value="UniProtKB-UniRule"/>
</dbReference>
<evidence type="ECO:0000313" key="6">
    <source>
        <dbReference type="Proteomes" id="UP000240542"/>
    </source>
</evidence>
<dbReference type="OrthoDB" id="9785870at2"/>
<evidence type="ECO:0000259" key="4">
    <source>
        <dbReference type="SMART" id="SM01116"/>
    </source>
</evidence>
<dbReference type="PRINTS" id="PR01693">
    <property type="entry name" value="CYANASE"/>
</dbReference>
<proteinExistence type="inferred from homology"/>
<dbReference type="InterPro" id="IPR036581">
    <property type="entry name" value="Cyanate_lyase_C_sf"/>
</dbReference>
<dbReference type="EMBL" id="PYGA01000002">
    <property type="protein sequence ID" value="PSL00264.1"/>
    <property type="molecule type" value="Genomic_DNA"/>
</dbReference>
<feature type="active site" evidence="3">
    <location>
        <position position="113"/>
    </location>
</feature>
<dbReference type="Gene3D" id="1.10.260.40">
    <property type="entry name" value="lambda repressor-like DNA-binding domains"/>
    <property type="match status" value="1"/>
</dbReference>
<comment type="caution">
    <text evidence="5">The sequence shown here is derived from an EMBL/GenBank/DDBJ whole genome shotgun (WGS) entry which is preliminary data.</text>
</comment>
<dbReference type="EC" id="4.2.1.104" evidence="3"/>
<dbReference type="AlphaFoldDB" id="A0A2P8DSS5"/>
<feature type="active site" evidence="3">
    <location>
        <position position="139"/>
    </location>
</feature>
<protein>
    <recommendedName>
        <fullName evidence="3">Cyanate hydratase</fullName>
        <shortName evidence="3">Cyanase</shortName>
        <ecNumber evidence="3">4.2.1.104</ecNumber>
    </recommendedName>
    <alternativeName>
        <fullName evidence="3">Cyanate hydrolase</fullName>
    </alternativeName>
    <alternativeName>
        <fullName evidence="3">Cyanate lyase</fullName>
    </alternativeName>
</protein>
<comment type="catalytic activity">
    <reaction evidence="3">
        <text>cyanate + hydrogencarbonate + 3 H(+) = NH4(+) + 2 CO2</text>
        <dbReference type="Rhea" id="RHEA:11120"/>
        <dbReference type="ChEBI" id="CHEBI:15378"/>
        <dbReference type="ChEBI" id="CHEBI:16526"/>
        <dbReference type="ChEBI" id="CHEBI:17544"/>
        <dbReference type="ChEBI" id="CHEBI:28938"/>
        <dbReference type="ChEBI" id="CHEBI:29195"/>
        <dbReference type="EC" id="4.2.1.104"/>
    </reaction>
</comment>
<feature type="active site" evidence="3">
    <location>
        <position position="116"/>
    </location>
</feature>
<feature type="domain" description="Cyanate lyase C-terminal" evidence="4">
    <location>
        <begin position="100"/>
        <end position="172"/>
    </location>
</feature>
<dbReference type="PANTHER" id="PTHR34186:SF2">
    <property type="entry name" value="CYANATE HYDRATASE"/>
    <property type="match status" value="1"/>
</dbReference>
<sequence length="172" mass="18909">MVLVVVCDGAERESTEANVTFTRIDPVGRRHAAEAVLDAKRRKGITWAAIAAELGRSKVWTTAALLGRHPVDSAQAEAAGRLLDLDDVIVEALQLPPERGADAVDTSEPIVYRLEEIVQVYGGAVSELIREEFGDGIMSAIDFEMDFQRVEDPKGDRVVLTLNGKFLPYREF</sequence>
<evidence type="ECO:0000256" key="2">
    <source>
        <dbReference type="ARBA" id="ARBA00023239"/>
    </source>
</evidence>
<keyword evidence="6" id="KW-1185">Reference proteome</keyword>
<gene>
    <name evidence="3" type="primary">cynS</name>
    <name evidence="5" type="ORF">CLV63_102391</name>
</gene>
<comment type="similarity">
    <text evidence="3">Belongs to the cyanase family.</text>
</comment>
<name>A0A2P8DSS5_9ACTN</name>
<organism evidence="5 6">
    <name type="scientific">Murinocardiopsis flavida</name>
    <dbReference type="NCBI Taxonomy" id="645275"/>
    <lineage>
        <taxon>Bacteria</taxon>
        <taxon>Bacillati</taxon>
        <taxon>Actinomycetota</taxon>
        <taxon>Actinomycetes</taxon>
        <taxon>Streptosporangiales</taxon>
        <taxon>Nocardiopsidaceae</taxon>
        <taxon>Murinocardiopsis</taxon>
    </lineage>
</organism>
<dbReference type="Pfam" id="PF21291">
    <property type="entry name" value="CYNS_N"/>
    <property type="match status" value="1"/>
</dbReference>
<dbReference type="SUPFAM" id="SSF47413">
    <property type="entry name" value="lambda repressor-like DNA-binding domains"/>
    <property type="match status" value="1"/>
</dbReference>
<dbReference type="InterPro" id="IPR010982">
    <property type="entry name" value="Lambda_DNA-bd_dom_sf"/>
</dbReference>
<dbReference type="SUPFAM" id="SSF55234">
    <property type="entry name" value="Cyanase C-terminal domain"/>
    <property type="match status" value="1"/>
</dbReference>
<dbReference type="Gene3D" id="3.30.1160.10">
    <property type="entry name" value="Cyanate lyase, C-terminal domain"/>
    <property type="match status" value="1"/>
</dbReference>
<comment type="function">
    <text evidence="1 3">Catalyzes the reaction of cyanate with bicarbonate to produce ammonia and carbon dioxide.</text>
</comment>
<evidence type="ECO:0000256" key="1">
    <source>
        <dbReference type="ARBA" id="ARBA00003561"/>
    </source>
</evidence>
<dbReference type="Pfam" id="PF02560">
    <property type="entry name" value="Cyanate_lyase"/>
    <property type="match status" value="1"/>
</dbReference>
<dbReference type="RefSeq" id="WP_106581597.1">
    <property type="nucleotide sequence ID" value="NZ_PYGA01000002.1"/>
</dbReference>
<dbReference type="InterPro" id="IPR048564">
    <property type="entry name" value="CYNS_N"/>
</dbReference>
<dbReference type="InterPro" id="IPR008076">
    <property type="entry name" value="Cyanase"/>
</dbReference>
<dbReference type="HAMAP" id="MF_00535">
    <property type="entry name" value="Cyanate_hydrat"/>
    <property type="match status" value="1"/>
</dbReference>
<evidence type="ECO:0000313" key="5">
    <source>
        <dbReference type="EMBL" id="PSL00264.1"/>
    </source>
</evidence>
<dbReference type="InterPro" id="IPR003712">
    <property type="entry name" value="Cyanate_lyase_C"/>
</dbReference>
<dbReference type="NCBIfam" id="NF002773">
    <property type="entry name" value="PRK02866.1"/>
    <property type="match status" value="1"/>
</dbReference>
<keyword evidence="2 3" id="KW-0456">Lyase</keyword>
<accession>A0A2P8DSS5</accession>
<dbReference type="PANTHER" id="PTHR34186">
    <property type="entry name" value="CYANATE HYDRATASE"/>
    <property type="match status" value="1"/>
</dbReference>
<dbReference type="SMART" id="SM01116">
    <property type="entry name" value="Cyanate_lyase"/>
    <property type="match status" value="1"/>
</dbReference>
<dbReference type="CDD" id="cd00559">
    <property type="entry name" value="Cyanase_C"/>
    <property type="match status" value="1"/>
</dbReference>
<dbReference type="NCBIfam" id="TIGR00673">
    <property type="entry name" value="cynS"/>
    <property type="match status" value="1"/>
</dbReference>
<reference evidence="5 6" key="1">
    <citation type="submission" date="2018-03" db="EMBL/GenBank/DDBJ databases">
        <title>Genomic Encyclopedia of Archaeal and Bacterial Type Strains, Phase II (KMG-II): from individual species to whole genera.</title>
        <authorList>
            <person name="Goeker M."/>
        </authorList>
    </citation>
    <scope>NUCLEOTIDE SEQUENCE [LARGE SCALE GENOMIC DNA]</scope>
    <source>
        <strain evidence="5 6">DSM 45312</strain>
    </source>
</reference>
<dbReference type="Proteomes" id="UP000240542">
    <property type="component" value="Unassembled WGS sequence"/>
</dbReference>
<dbReference type="GO" id="GO:0003677">
    <property type="term" value="F:DNA binding"/>
    <property type="evidence" value="ECO:0007669"/>
    <property type="project" value="InterPro"/>
</dbReference>
<dbReference type="PIRSF" id="PIRSF001263">
    <property type="entry name" value="Cyanate_hydratas"/>
    <property type="match status" value="1"/>
</dbReference>